<evidence type="ECO:0000256" key="9">
    <source>
        <dbReference type="SAM" id="SignalP"/>
    </source>
</evidence>
<accession>A0A364KXV5</accession>
<dbReference type="GO" id="GO:0004190">
    <property type="term" value="F:aspartic-type endopeptidase activity"/>
    <property type="evidence" value="ECO:0007669"/>
    <property type="project" value="UniProtKB-KW"/>
</dbReference>
<dbReference type="GO" id="GO:0006508">
    <property type="term" value="P:proteolysis"/>
    <property type="evidence" value="ECO:0007669"/>
    <property type="project" value="UniProtKB-KW"/>
</dbReference>
<evidence type="ECO:0000256" key="1">
    <source>
        <dbReference type="ARBA" id="ARBA00004609"/>
    </source>
</evidence>
<dbReference type="GO" id="GO:0098552">
    <property type="term" value="C:side of membrane"/>
    <property type="evidence" value="ECO:0007669"/>
    <property type="project" value="UniProtKB-KW"/>
</dbReference>
<dbReference type="PANTHER" id="PTHR47966">
    <property type="entry name" value="BETA-SITE APP-CLEAVING ENZYME, ISOFORM A-RELATED"/>
    <property type="match status" value="1"/>
</dbReference>
<keyword evidence="7" id="KW-0378">Hydrolase</keyword>
<comment type="caution">
    <text evidence="11">The sequence shown here is derived from an EMBL/GenBank/DDBJ whole genome shotgun (WGS) entry which is preliminary data.</text>
</comment>
<dbReference type="AlphaFoldDB" id="A0A364KXV5"/>
<organism evidence="11 12">
    <name type="scientific">Talaromyces amestolkiae</name>
    <dbReference type="NCBI Taxonomy" id="1196081"/>
    <lineage>
        <taxon>Eukaryota</taxon>
        <taxon>Fungi</taxon>
        <taxon>Dikarya</taxon>
        <taxon>Ascomycota</taxon>
        <taxon>Pezizomycotina</taxon>
        <taxon>Eurotiomycetes</taxon>
        <taxon>Eurotiomycetidae</taxon>
        <taxon>Eurotiales</taxon>
        <taxon>Trichocomaceae</taxon>
        <taxon>Talaromyces</taxon>
        <taxon>Talaromyces sect. Talaromyces</taxon>
    </lineage>
</organism>
<dbReference type="Pfam" id="PF00026">
    <property type="entry name" value="Asp"/>
    <property type="match status" value="1"/>
</dbReference>
<dbReference type="GO" id="GO:0005886">
    <property type="term" value="C:plasma membrane"/>
    <property type="evidence" value="ECO:0007669"/>
    <property type="project" value="UniProtKB-SubCell"/>
</dbReference>
<keyword evidence="3" id="KW-0472">Membrane</keyword>
<keyword evidence="12" id="KW-1185">Reference proteome</keyword>
<comment type="subcellular location">
    <subcellularLocation>
        <location evidence="1">Cell membrane</location>
        <topology evidence="1">Lipid-anchor</topology>
        <topology evidence="1">GPI-anchor</topology>
    </subcellularLocation>
</comment>
<sequence>MINPTGATLLGLLLPALISAHNSETHKRRDDVPGTIELPLTLVESGGGEGPQYLVNISIGTPPQEVTVQIDTGSSNLWIFANDNVCNNSYGCLGSSFDVNASATLVNDLPGEFAYSYGSGANGTGDWVTDSITIGGQTIQNARFGVAHASYGISPLYGIMGLGFPSGEFSSSQNLSQYNTTVMTMANQGVINTAAFSLYLNDLESQGNILFGGYDQAKYIGDLQTVDLLDVGDYVQYYVNLTALGVSSIDSTTNSSSTTWYSNSTVSGAAFIDCGSPKIFLPAGGSINAIYSLGGEYNSDLTYSLIPCSAANDTTSTVDIQLGPGDNGPLVKIHLSELVEPYLGEDSGNVTVNGEEACSFGLSPGPNGFQVLGDAFIRGVYILFNMEDHTVSMAQAKYEVEERDVVAV</sequence>
<feature type="signal peptide" evidence="9">
    <location>
        <begin position="1"/>
        <end position="20"/>
    </location>
</feature>
<keyword evidence="3" id="KW-0449">Lipoprotein</keyword>
<evidence type="ECO:0000259" key="10">
    <source>
        <dbReference type="PROSITE" id="PS51767"/>
    </source>
</evidence>
<dbReference type="SUPFAM" id="SSF50630">
    <property type="entry name" value="Acid proteases"/>
    <property type="match status" value="1"/>
</dbReference>
<evidence type="ECO:0000256" key="6">
    <source>
        <dbReference type="ARBA" id="ARBA00022750"/>
    </source>
</evidence>
<comment type="similarity">
    <text evidence="2">Belongs to the peptidase A1 family.</text>
</comment>
<feature type="domain" description="Peptidase A1" evidence="10">
    <location>
        <begin position="53"/>
        <end position="394"/>
    </location>
</feature>
<evidence type="ECO:0000256" key="5">
    <source>
        <dbReference type="ARBA" id="ARBA00022729"/>
    </source>
</evidence>
<gene>
    <name evidence="11" type="ORF">BHQ10_004333</name>
</gene>
<dbReference type="EMBL" id="MIKG01000007">
    <property type="protein sequence ID" value="RAO68321.1"/>
    <property type="molecule type" value="Genomic_DNA"/>
</dbReference>
<protein>
    <recommendedName>
        <fullName evidence="10">Peptidase A1 domain-containing protein</fullName>
    </recommendedName>
</protein>
<feature type="active site" evidence="8">
    <location>
        <position position="71"/>
    </location>
</feature>
<evidence type="ECO:0000256" key="2">
    <source>
        <dbReference type="ARBA" id="ARBA00007447"/>
    </source>
</evidence>
<evidence type="ECO:0000256" key="3">
    <source>
        <dbReference type="ARBA" id="ARBA00022622"/>
    </source>
</evidence>
<feature type="active site" evidence="8">
    <location>
        <position position="273"/>
    </location>
</feature>
<dbReference type="GeneID" id="63793549"/>
<evidence type="ECO:0000256" key="8">
    <source>
        <dbReference type="PIRSR" id="PIRSR601461-1"/>
    </source>
</evidence>
<evidence type="ECO:0000313" key="12">
    <source>
        <dbReference type="Proteomes" id="UP000249363"/>
    </source>
</evidence>
<keyword evidence="3" id="KW-0325">Glycoprotein</keyword>
<reference evidence="11 12" key="1">
    <citation type="journal article" date="2017" name="Biotechnol. Biofuels">
        <title>Differential beta-glucosidase expression as a function of carbon source availability in Talaromyces amestolkiae: a genomic and proteomic approach.</title>
        <authorList>
            <person name="de Eugenio L.I."/>
            <person name="Mendez-Liter J.A."/>
            <person name="Nieto-Dominguez M."/>
            <person name="Alonso L."/>
            <person name="Gil-Munoz J."/>
            <person name="Barriuso J."/>
            <person name="Prieto A."/>
            <person name="Martinez M.J."/>
        </authorList>
    </citation>
    <scope>NUCLEOTIDE SEQUENCE [LARGE SCALE GENOMIC DNA]</scope>
    <source>
        <strain evidence="11 12">CIB</strain>
    </source>
</reference>
<keyword evidence="4" id="KW-0645">Protease</keyword>
<dbReference type="PROSITE" id="PS51767">
    <property type="entry name" value="PEPTIDASE_A1"/>
    <property type="match status" value="1"/>
</dbReference>
<dbReference type="RefSeq" id="XP_040732837.1">
    <property type="nucleotide sequence ID" value="XM_040876688.1"/>
</dbReference>
<name>A0A364KXV5_TALAM</name>
<dbReference type="STRING" id="1196081.A0A364KXV5"/>
<keyword evidence="3" id="KW-0336">GPI-anchor</keyword>
<dbReference type="PRINTS" id="PR00792">
    <property type="entry name" value="PEPSIN"/>
</dbReference>
<evidence type="ECO:0000256" key="7">
    <source>
        <dbReference type="ARBA" id="ARBA00022801"/>
    </source>
</evidence>
<dbReference type="CDD" id="cd05474">
    <property type="entry name" value="SAP_like"/>
    <property type="match status" value="1"/>
</dbReference>
<dbReference type="Gene3D" id="2.40.70.10">
    <property type="entry name" value="Acid Proteases"/>
    <property type="match status" value="2"/>
</dbReference>
<evidence type="ECO:0000313" key="11">
    <source>
        <dbReference type="EMBL" id="RAO68321.1"/>
    </source>
</evidence>
<keyword evidence="6" id="KW-0064">Aspartyl protease</keyword>
<dbReference type="InterPro" id="IPR021109">
    <property type="entry name" value="Peptidase_aspartic_dom_sf"/>
</dbReference>
<dbReference type="OrthoDB" id="771136at2759"/>
<evidence type="ECO:0000256" key="4">
    <source>
        <dbReference type="ARBA" id="ARBA00022670"/>
    </source>
</evidence>
<feature type="chain" id="PRO_5016677626" description="Peptidase A1 domain-containing protein" evidence="9">
    <location>
        <begin position="21"/>
        <end position="408"/>
    </location>
</feature>
<dbReference type="Proteomes" id="UP000249363">
    <property type="component" value="Unassembled WGS sequence"/>
</dbReference>
<keyword evidence="5 9" id="KW-0732">Signal</keyword>
<dbReference type="InterPro" id="IPR033121">
    <property type="entry name" value="PEPTIDASE_A1"/>
</dbReference>
<proteinExistence type="inferred from homology"/>
<dbReference type="PANTHER" id="PTHR47966:SF65">
    <property type="entry name" value="ASPARTIC-TYPE ENDOPEPTIDASE"/>
    <property type="match status" value="1"/>
</dbReference>
<dbReference type="InterPro" id="IPR001461">
    <property type="entry name" value="Aspartic_peptidase_A1"/>
</dbReference>
<dbReference type="InterPro" id="IPR033876">
    <property type="entry name" value="SAP-like"/>
</dbReference>